<dbReference type="Gene3D" id="1.20.1070.10">
    <property type="entry name" value="Rhodopsin 7-helix transmembrane proteins"/>
    <property type="match status" value="1"/>
</dbReference>
<sequence length="482" mass="55828">MGALCFQLVLFSTICFTYAWSSALINGDFDMSICGRKKCIWKCCPENMYVNRKKCAPYKEALNFSDYPVFDGDMYESGKKFSELFAFVPNKFHNESFRNDSYNMNRLFNVYLMTSGSAYLELPNAFQRWTLVAPSNFCLDYILPNKRVKKPEINLWATFEEADVMESNIYMTIGMLISCVFMGLVLLVYALLPELRNLCGLVLMSYVASLLMAFLLLAVVQLYQFTDVECLWMTFTVYYCFMASFCWMNIMSYDIWWTFRGYAKARPIHRRGETFKFCMYSLYGWGVPLGLTAFLGIINEMDLTHVPWFITPQIPDKGCFLEDGQKLVYMYIPMLIMSAFNWLFYLMTAYNVWRLSRGTAVLDSAAAGTPAAHRSQRHRFMVYLKLSILMGLNWVLEVISSFKPELKLWNITDAYNLLIGVAIFLIFVCKKKIFQKLMKRFRECGSHQWSPHSKSRSSSTTLSNLSQESTTPQVCINPKGFA</sequence>
<feature type="transmembrane region" description="Helical" evidence="6">
    <location>
        <begin position="169"/>
        <end position="192"/>
    </location>
</feature>
<keyword evidence="7" id="KW-0732">Signal</keyword>
<feature type="transmembrane region" description="Helical" evidence="6">
    <location>
        <begin position="199"/>
        <end position="223"/>
    </location>
</feature>
<evidence type="ECO:0000256" key="3">
    <source>
        <dbReference type="ARBA" id="ARBA00022989"/>
    </source>
</evidence>
<feature type="signal peptide" evidence="7">
    <location>
        <begin position="1"/>
        <end position="19"/>
    </location>
</feature>
<dbReference type="RefSeq" id="XP_052753357.1">
    <property type="nucleotide sequence ID" value="XM_052897397.1"/>
</dbReference>
<keyword evidence="4 6" id="KW-0472">Membrane</keyword>
<dbReference type="PROSITE" id="PS50261">
    <property type="entry name" value="G_PROTEIN_RECEP_F2_4"/>
    <property type="match status" value="1"/>
</dbReference>
<protein>
    <submittedName>
        <fullName evidence="10 11">G-protein coupled receptor Mth2-like</fullName>
    </submittedName>
</protein>
<feature type="transmembrane region" description="Helical" evidence="6">
    <location>
        <begin position="328"/>
        <end position="347"/>
    </location>
</feature>
<dbReference type="SUPFAM" id="SSF81321">
    <property type="entry name" value="Family A G protein-coupled receptor-like"/>
    <property type="match status" value="1"/>
</dbReference>
<feature type="chain" id="PRO_5045024998" evidence="7">
    <location>
        <begin position="20"/>
        <end position="482"/>
    </location>
</feature>
<dbReference type="InterPro" id="IPR051384">
    <property type="entry name" value="Mth_GPCR"/>
</dbReference>
<evidence type="ECO:0000256" key="7">
    <source>
        <dbReference type="SAM" id="SignalP"/>
    </source>
</evidence>
<feature type="domain" description="G-protein coupled receptors family 2 profile 2" evidence="8">
    <location>
        <begin position="167"/>
        <end position="431"/>
    </location>
</feature>
<feature type="compositionally biased region" description="Low complexity" evidence="5">
    <location>
        <begin position="447"/>
        <end position="471"/>
    </location>
</feature>
<dbReference type="RefSeq" id="XP_052753359.1">
    <property type="nucleotide sequence ID" value="XM_052897399.1"/>
</dbReference>
<evidence type="ECO:0000256" key="1">
    <source>
        <dbReference type="ARBA" id="ARBA00004141"/>
    </source>
</evidence>
<evidence type="ECO:0000313" key="12">
    <source>
        <dbReference type="RefSeq" id="XP_052753359.1"/>
    </source>
</evidence>
<name>A0ABM3MPZ7_GALME</name>
<feature type="transmembrane region" description="Helical" evidence="6">
    <location>
        <begin position="277"/>
        <end position="298"/>
    </location>
</feature>
<dbReference type="CDD" id="cd15039">
    <property type="entry name" value="7tmB3_Methuselah-like"/>
    <property type="match status" value="1"/>
</dbReference>
<organism evidence="9 12">
    <name type="scientific">Galleria mellonella</name>
    <name type="common">Greater wax moth</name>
    <dbReference type="NCBI Taxonomy" id="7137"/>
    <lineage>
        <taxon>Eukaryota</taxon>
        <taxon>Metazoa</taxon>
        <taxon>Ecdysozoa</taxon>
        <taxon>Arthropoda</taxon>
        <taxon>Hexapoda</taxon>
        <taxon>Insecta</taxon>
        <taxon>Pterygota</taxon>
        <taxon>Neoptera</taxon>
        <taxon>Endopterygota</taxon>
        <taxon>Lepidoptera</taxon>
        <taxon>Glossata</taxon>
        <taxon>Ditrysia</taxon>
        <taxon>Pyraloidea</taxon>
        <taxon>Pyralidae</taxon>
        <taxon>Galleriinae</taxon>
        <taxon>Galleria</taxon>
    </lineage>
</organism>
<dbReference type="Pfam" id="PF00002">
    <property type="entry name" value="7tm_2"/>
    <property type="match status" value="1"/>
</dbReference>
<evidence type="ECO:0000313" key="10">
    <source>
        <dbReference type="RefSeq" id="XP_052753357.1"/>
    </source>
</evidence>
<evidence type="ECO:0000256" key="5">
    <source>
        <dbReference type="SAM" id="MobiDB-lite"/>
    </source>
</evidence>
<dbReference type="InterPro" id="IPR017981">
    <property type="entry name" value="GPCR_2-like_7TM"/>
</dbReference>
<evidence type="ECO:0000313" key="9">
    <source>
        <dbReference type="Proteomes" id="UP001652740"/>
    </source>
</evidence>
<reference evidence="10 11" key="1">
    <citation type="submission" date="2025-05" db="UniProtKB">
        <authorList>
            <consortium name="RefSeq"/>
        </authorList>
    </citation>
    <scope>IDENTIFICATION</scope>
    <source>
        <tissue evidence="10 11">Whole larvae</tissue>
    </source>
</reference>
<keyword evidence="2 6" id="KW-0812">Transmembrane</keyword>
<evidence type="ECO:0000256" key="6">
    <source>
        <dbReference type="SAM" id="Phobius"/>
    </source>
</evidence>
<proteinExistence type="predicted"/>
<evidence type="ECO:0000256" key="4">
    <source>
        <dbReference type="ARBA" id="ARBA00023136"/>
    </source>
</evidence>
<accession>A0ABM3MPZ7</accession>
<feature type="region of interest" description="Disordered" evidence="5">
    <location>
        <begin position="447"/>
        <end position="482"/>
    </location>
</feature>
<keyword evidence="3 6" id="KW-1133">Transmembrane helix</keyword>
<feature type="transmembrane region" description="Helical" evidence="6">
    <location>
        <begin position="235"/>
        <end position="256"/>
    </location>
</feature>
<dbReference type="PANTHER" id="PTHR47154">
    <property type="entry name" value="G-PROTEIN COUPLED RECEPTOR MTH-RELATED"/>
    <property type="match status" value="1"/>
</dbReference>
<dbReference type="GeneID" id="113509975"/>
<feature type="transmembrane region" description="Helical" evidence="6">
    <location>
        <begin position="382"/>
        <end position="402"/>
    </location>
</feature>
<dbReference type="InterPro" id="IPR000832">
    <property type="entry name" value="GPCR_2_secretin-like"/>
</dbReference>
<evidence type="ECO:0000313" key="11">
    <source>
        <dbReference type="RefSeq" id="XP_052753358.1"/>
    </source>
</evidence>
<dbReference type="RefSeq" id="XP_052753358.1">
    <property type="nucleotide sequence ID" value="XM_052897398.1"/>
</dbReference>
<comment type="subcellular location">
    <subcellularLocation>
        <location evidence="1">Membrane</location>
        <topology evidence="1">Multi-pass membrane protein</topology>
    </subcellularLocation>
</comment>
<keyword evidence="9" id="KW-1185">Reference proteome</keyword>
<evidence type="ECO:0000259" key="8">
    <source>
        <dbReference type="PROSITE" id="PS50261"/>
    </source>
</evidence>
<feature type="transmembrane region" description="Helical" evidence="6">
    <location>
        <begin position="408"/>
        <end position="429"/>
    </location>
</feature>
<dbReference type="PANTHER" id="PTHR47154:SF2">
    <property type="entry name" value="G-PROTEIN COUPLED RECEPTOR MTH-RELATED"/>
    <property type="match status" value="1"/>
</dbReference>
<evidence type="ECO:0000256" key="2">
    <source>
        <dbReference type="ARBA" id="ARBA00022692"/>
    </source>
</evidence>
<dbReference type="Proteomes" id="UP001652740">
    <property type="component" value="Unplaced"/>
</dbReference>
<gene>
    <name evidence="10 11 12" type="primary">LOC113509975</name>
</gene>